<evidence type="ECO:0000313" key="4">
    <source>
        <dbReference type="WBParaSite" id="SSLN_0001657501-mRNA-1"/>
    </source>
</evidence>
<sequence length="671" mass="74492">MSTINQIRSTVRESGPSGSEEEDDLDSDLQILEPPTLLTREEMEALLQPMRKKLGDDHETGLLITNALNHDEESMQKFCKFVPDGRLRESFLATIVSLEWVFYFLAAVNGSARTLMGLLDTLADKSEANRTNAQAVVKLLTGQLGEGPYLKPFYNAFMQCREVVTKFCVKRGANQTEVEAVFRECLCEMDDEYENLGDMIGLQVEEVQQVTQLTKTCQMEALTQYLSSFKGRDRGGDLAGSVGQERRIANLDADDVDFIGPESANEDEARGYNRLDSTSPAQSTIFTDGAGLELPEFIDEPSEELDTISEAKTDRSPLADIRMEAPPLMVDDEPPDTRPRTPILKGKTPMRFQKGAKTKTQGGGPATFVSSDATTEVGRASTINDIKVEERADSESREVFNLEVQPEVTVDDLLPPEEGERGVSGTSGPDRTVRADDSRRGHRTAAEADKEPRRYHKKKKGDSSEPGAAKELDAEDAVLRKTTLYRALSSCLDTWTSRNFSKSFSQPVEEMVLRGLWDMVSGVTRSRIDFLESSVVFVFETVTPSQKRAPSSVFIVLFLQMSPEEAAKHDEASLEELLQVAASENSPEVVSEAMEKLLDIVGKGRVSTEAVLQILDKLSGIYNKRMSDFQAMEPNHMERQSIQRVLEILKLTMEKLGLPAEDQEIPEDTLG</sequence>
<gene>
    <name evidence="2" type="ORF">SSLN_LOCUS15970</name>
</gene>
<accession>A0A183THM2</accession>
<dbReference type="Proteomes" id="UP000275846">
    <property type="component" value="Unassembled WGS sequence"/>
</dbReference>
<keyword evidence="3" id="KW-1185">Reference proteome</keyword>
<protein>
    <submittedName>
        <fullName evidence="4">Myb-like DNA-binding domain protein</fullName>
    </submittedName>
</protein>
<reference evidence="2 3" key="2">
    <citation type="submission" date="2018-11" db="EMBL/GenBank/DDBJ databases">
        <authorList>
            <consortium name="Pathogen Informatics"/>
        </authorList>
    </citation>
    <scope>NUCLEOTIDE SEQUENCE [LARGE SCALE GENOMIC DNA]</scope>
    <source>
        <strain evidence="2 3">NST_G2</strain>
    </source>
</reference>
<reference evidence="4" key="1">
    <citation type="submission" date="2016-06" db="UniProtKB">
        <authorList>
            <consortium name="WormBaseParasite"/>
        </authorList>
    </citation>
    <scope>IDENTIFICATION</scope>
</reference>
<feature type="compositionally biased region" description="Basic and acidic residues" evidence="1">
    <location>
        <begin position="388"/>
        <end position="400"/>
    </location>
</feature>
<feature type="region of interest" description="Disordered" evidence="1">
    <location>
        <begin position="388"/>
        <end position="470"/>
    </location>
</feature>
<evidence type="ECO:0000313" key="2">
    <source>
        <dbReference type="EMBL" id="VDM02356.1"/>
    </source>
</evidence>
<dbReference type="AlphaFoldDB" id="A0A183THM2"/>
<proteinExistence type="predicted"/>
<organism evidence="4">
    <name type="scientific">Schistocephalus solidus</name>
    <name type="common">Tapeworm</name>
    <dbReference type="NCBI Taxonomy" id="70667"/>
    <lineage>
        <taxon>Eukaryota</taxon>
        <taxon>Metazoa</taxon>
        <taxon>Spiralia</taxon>
        <taxon>Lophotrochozoa</taxon>
        <taxon>Platyhelminthes</taxon>
        <taxon>Cestoda</taxon>
        <taxon>Eucestoda</taxon>
        <taxon>Diphyllobothriidea</taxon>
        <taxon>Diphyllobothriidae</taxon>
        <taxon>Schistocephalus</taxon>
    </lineage>
</organism>
<dbReference type="OrthoDB" id="6261565at2759"/>
<dbReference type="WBParaSite" id="SSLN_0001657501-mRNA-1">
    <property type="protein sequence ID" value="SSLN_0001657501-mRNA-1"/>
    <property type="gene ID" value="SSLN_0001657501"/>
</dbReference>
<feature type="region of interest" description="Disordered" evidence="1">
    <location>
        <begin position="325"/>
        <end position="346"/>
    </location>
</feature>
<feature type="compositionally biased region" description="Basic and acidic residues" evidence="1">
    <location>
        <begin position="431"/>
        <end position="452"/>
    </location>
</feature>
<evidence type="ECO:0000313" key="3">
    <source>
        <dbReference type="Proteomes" id="UP000275846"/>
    </source>
</evidence>
<name>A0A183THM2_SCHSO</name>
<evidence type="ECO:0000256" key="1">
    <source>
        <dbReference type="SAM" id="MobiDB-lite"/>
    </source>
</evidence>
<dbReference type="EMBL" id="UYSU01040505">
    <property type="protein sequence ID" value="VDM02356.1"/>
    <property type="molecule type" value="Genomic_DNA"/>
</dbReference>
<feature type="region of interest" description="Disordered" evidence="1">
    <location>
        <begin position="1"/>
        <end position="30"/>
    </location>
</feature>